<dbReference type="Pfam" id="PF14559">
    <property type="entry name" value="TPR_19"/>
    <property type="match status" value="1"/>
</dbReference>
<dbReference type="InterPro" id="IPR008978">
    <property type="entry name" value="HSP20-like_chaperone"/>
</dbReference>
<dbReference type="Pfam" id="PF05002">
    <property type="entry name" value="SGS"/>
    <property type="match status" value="1"/>
</dbReference>
<dbReference type="Gene3D" id="1.25.40.10">
    <property type="entry name" value="Tetratricopeptide repeat domain"/>
    <property type="match status" value="1"/>
</dbReference>
<gene>
    <name evidence="5" type="primary">ABSGL_04416.1 scaffold 5409</name>
</gene>
<dbReference type="InterPro" id="IPR007699">
    <property type="entry name" value="SGS_dom"/>
</dbReference>
<dbReference type="PROSITE" id="PS50005">
    <property type="entry name" value="TPR"/>
    <property type="match status" value="1"/>
</dbReference>
<name>A0A168MMY9_ABSGL</name>
<dbReference type="FunFam" id="2.60.40.790:FF:000012">
    <property type="entry name" value="SGT1 homolog, MIS12 kinetochore complex assembly cochaperone"/>
    <property type="match status" value="1"/>
</dbReference>
<proteinExistence type="inferred from homology"/>
<dbReference type="EMBL" id="LT552359">
    <property type="protein sequence ID" value="SAL98851.1"/>
    <property type="molecule type" value="Genomic_DNA"/>
</dbReference>
<evidence type="ECO:0000313" key="6">
    <source>
        <dbReference type="Proteomes" id="UP000078561"/>
    </source>
</evidence>
<sequence length="343" mass="38173">MSGADLYAEANNAFFDDDYDEALDLFTQAIQVEPKNPDFLLKRCVVYQKLKKYQEASTDAATALKVLEETQGTRTLLARAHLQNGITLHHLKHYAQAQQHFEASESMNPKEKTLATWLRKNAEKIPKVEPAPPAPVVAPLQPTTPSQARVRHEWFQNDTFVTVEVFMKNIKADTVSLDFFDDSLSLSIKMPTGADYSLELDPLAHEIIPKESSYKILSTKLEIKLKKKQAGILWGALEGEDDQGGAMAISSTSGPSTARQPKDWNKLVKDIDQDQEKAQGDEALNGLFQQIYKNADEDTKRAMMKSYVESNGTCLSTNWKEVGSAPVETKPPEGMVAKKLTGV</sequence>
<comment type="similarity">
    <text evidence="1">Belongs to the SGT1 family.</text>
</comment>
<dbReference type="STRING" id="4829.A0A168MMY9"/>
<dbReference type="GO" id="GO:0005737">
    <property type="term" value="C:cytoplasm"/>
    <property type="evidence" value="ECO:0007669"/>
    <property type="project" value="UniProtKB-ARBA"/>
</dbReference>
<dbReference type="InterPro" id="IPR007052">
    <property type="entry name" value="CS_dom"/>
</dbReference>
<dbReference type="Proteomes" id="UP000078561">
    <property type="component" value="Unassembled WGS sequence"/>
</dbReference>
<dbReference type="SUPFAM" id="SSF49764">
    <property type="entry name" value="HSP20-like chaperones"/>
    <property type="match status" value="1"/>
</dbReference>
<evidence type="ECO:0000256" key="1">
    <source>
        <dbReference type="ARBA" id="ARBA00008509"/>
    </source>
</evidence>
<evidence type="ECO:0008006" key="7">
    <source>
        <dbReference type="Google" id="ProtNLM"/>
    </source>
</evidence>
<dbReference type="Pfam" id="PF04969">
    <property type="entry name" value="CS"/>
    <property type="match status" value="1"/>
</dbReference>
<dbReference type="SUPFAM" id="SSF48452">
    <property type="entry name" value="TPR-like"/>
    <property type="match status" value="1"/>
</dbReference>
<organism evidence="5">
    <name type="scientific">Absidia glauca</name>
    <name type="common">Pin mould</name>
    <dbReference type="NCBI Taxonomy" id="4829"/>
    <lineage>
        <taxon>Eukaryota</taxon>
        <taxon>Fungi</taxon>
        <taxon>Fungi incertae sedis</taxon>
        <taxon>Mucoromycota</taxon>
        <taxon>Mucoromycotina</taxon>
        <taxon>Mucoromycetes</taxon>
        <taxon>Mucorales</taxon>
        <taxon>Cunninghamellaceae</taxon>
        <taxon>Absidia</taxon>
    </lineage>
</organism>
<protein>
    <recommendedName>
        <fullName evidence="7">SGS-domain-containing protein</fullName>
    </recommendedName>
</protein>
<dbReference type="PANTHER" id="PTHR45862">
    <property type="entry name" value="PROTEIN SGT1 HOMOLOG"/>
    <property type="match status" value="1"/>
</dbReference>
<feature type="domain" description="SGS" evidence="3">
    <location>
        <begin position="253"/>
        <end position="342"/>
    </location>
</feature>
<dbReference type="InterPro" id="IPR044563">
    <property type="entry name" value="Sgt1-like"/>
</dbReference>
<dbReference type="PROSITE" id="PS51048">
    <property type="entry name" value="SGS"/>
    <property type="match status" value="1"/>
</dbReference>
<feature type="repeat" description="TPR" evidence="2">
    <location>
        <begin position="4"/>
        <end position="36"/>
    </location>
</feature>
<dbReference type="PROSITE" id="PS51203">
    <property type="entry name" value="CS"/>
    <property type="match status" value="1"/>
</dbReference>
<dbReference type="AlphaFoldDB" id="A0A168MMY9"/>
<dbReference type="SMART" id="SM00028">
    <property type="entry name" value="TPR"/>
    <property type="match status" value="3"/>
</dbReference>
<dbReference type="CDD" id="cd06466">
    <property type="entry name" value="p23_CS_SGT1_like"/>
    <property type="match status" value="1"/>
</dbReference>
<evidence type="ECO:0000259" key="3">
    <source>
        <dbReference type="PROSITE" id="PS51048"/>
    </source>
</evidence>
<dbReference type="InParanoid" id="A0A168MMY9"/>
<evidence type="ECO:0000259" key="4">
    <source>
        <dbReference type="PROSITE" id="PS51203"/>
    </source>
</evidence>
<dbReference type="InterPro" id="IPR019734">
    <property type="entry name" value="TPR_rpt"/>
</dbReference>
<dbReference type="GO" id="GO:0051087">
    <property type="term" value="F:protein-folding chaperone binding"/>
    <property type="evidence" value="ECO:0007669"/>
    <property type="project" value="InterPro"/>
</dbReference>
<dbReference type="InterPro" id="IPR011990">
    <property type="entry name" value="TPR-like_helical_dom_sf"/>
</dbReference>
<evidence type="ECO:0000313" key="5">
    <source>
        <dbReference type="EMBL" id="SAL98851.1"/>
    </source>
</evidence>
<accession>A0A168MMY9</accession>
<evidence type="ECO:0000256" key="2">
    <source>
        <dbReference type="PROSITE-ProRule" id="PRU00339"/>
    </source>
</evidence>
<dbReference type="OMA" id="WIKKCEE"/>
<dbReference type="FunCoup" id="A0A168MMY9">
    <property type="interactions" value="697"/>
</dbReference>
<reference evidence="5" key="1">
    <citation type="submission" date="2016-04" db="EMBL/GenBank/DDBJ databases">
        <authorList>
            <person name="Evans L.H."/>
            <person name="Alamgir A."/>
            <person name="Owens N."/>
            <person name="Weber N.D."/>
            <person name="Virtaneva K."/>
            <person name="Barbian K."/>
            <person name="Babar A."/>
            <person name="Rosenke K."/>
        </authorList>
    </citation>
    <scope>NUCLEOTIDE SEQUENCE [LARGE SCALE GENOMIC DNA]</scope>
    <source>
        <strain evidence="5">CBS 101.48</strain>
    </source>
</reference>
<feature type="domain" description="CS" evidence="4">
    <location>
        <begin position="147"/>
        <end position="238"/>
    </location>
</feature>
<keyword evidence="2" id="KW-0802">TPR repeat</keyword>
<dbReference type="Gene3D" id="2.60.40.790">
    <property type="match status" value="1"/>
</dbReference>
<dbReference type="OrthoDB" id="1898560at2759"/>
<keyword evidence="6" id="KW-1185">Reference proteome</keyword>